<dbReference type="EMBL" id="CP018477">
    <property type="protein sequence ID" value="ASV75009.1"/>
    <property type="molecule type" value="Genomic_DNA"/>
</dbReference>
<gene>
    <name evidence="1" type="ORF">THTE_2407</name>
</gene>
<evidence type="ECO:0000313" key="1">
    <source>
        <dbReference type="EMBL" id="ASV75009.1"/>
    </source>
</evidence>
<reference evidence="1 2" key="1">
    <citation type="journal article" name="Front. Microbiol.">
        <title>Sugar Metabolism of the First Thermophilic Planctomycete Thermogutta terrifontis: Comparative Genomic and Transcriptomic Approaches.</title>
        <authorList>
            <person name="Elcheninov A.G."/>
            <person name="Menzel P."/>
            <person name="Gudbergsdottir S.R."/>
            <person name="Slesarev A.I."/>
            <person name="Kadnikov V.V."/>
            <person name="Krogh A."/>
            <person name="Bonch-Osmolovskaya E.A."/>
            <person name="Peng X."/>
            <person name="Kublanov I.V."/>
        </authorList>
    </citation>
    <scope>NUCLEOTIDE SEQUENCE [LARGE SCALE GENOMIC DNA]</scope>
    <source>
        <strain evidence="1 2">R1</strain>
    </source>
</reference>
<proteinExistence type="predicted"/>
<dbReference type="KEGG" id="ttf:THTE_2407"/>
<dbReference type="Proteomes" id="UP000215086">
    <property type="component" value="Chromosome"/>
</dbReference>
<evidence type="ECO:0000313" key="2">
    <source>
        <dbReference type="Proteomes" id="UP000215086"/>
    </source>
</evidence>
<keyword evidence="2" id="KW-1185">Reference proteome</keyword>
<sequence>MGDHLNHGPSRYILSNLIITTQTTNLLRKEQFTPPTPLTTVLQLVSLTT</sequence>
<organism evidence="1 2">
    <name type="scientific">Thermogutta terrifontis</name>
    <dbReference type="NCBI Taxonomy" id="1331910"/>
    <lineage>
        <taxon>Bacteria</taxon>
        <taxon>Pseudomonadati</taxon>
        <taxon>Planctomycetota</taxon>
        <taxon>Planctomycetia</taxon>
        <taxon>Pirellulales</taxon>
        <taxon>Thermoguttaceae</taxon>
        <taxon>Thermogutta</taxon>
    </lineage>
</organism>
<dbReference type="AlphaFoldDB" id="A0A286RGB9"/>
<name>A0A286RGB9_9BACT</name>
<accession>A0A286RGB9</accession>
<protein>
    <submittedName>
        <fullName evidence="1">Uncharacterized protein</fullName>
    </submittedName>
</protein>